<dbReference type="FunFam" id="1.10.510.10:FF:000235">
    <property type="entry name" value="Serine/threonine-protein kinase ark1"/>
    <property type="match status" value="1"/>
</dbReference>
<feature type="binding site" evidence="10">
    <location>
        <position position="63"/>
    </location>
    <ligand>
        <name>ATP</name>
        <dbReference type="ChEBI" id="CHEBI:30616"/>
    </ligand>
</feature>
<dbReference type="InterPro" id="IPR011009">
    <property type="entry name" value="Kinase-like_dom_sf"/>
</dbReference>
<dbReference type="GO" id="GO:0004674">
    <property type="term" value="F:protein serine/threonine kinase activity"/>
    <property type="evidence" value="ECO:0007669"/>
    <property type="project" value="UniProtKB-KW"/>
</dbReference>
<dbReference type="InterPro" id="IPR008271">
    <property type="entry name" value="Ser/Thr_kinase_AS"/>
</dbReference>
<feature type="binding site" evidence="10">
    <location>
        <begin position="131"/>
        <end position="133"/>
    </location>
    <ligand>
        <name>ATP</name>
        <dbReference type="ChEBI" id="CHEBI:30616"/>
    </ligand>
</feature>
<evidence type="ECO:0000256" key="12">
    <source>
        <dbReference type="PROSITE-ProRule" id="PRU10141"/>
    </source>
</evidence>
<evidence type="ECO:0000256" key="5">
    <source>
        <dbReference type="ARBA" id="ARBA00022777"/>
    </source>
</evidence>
<evidence type="ECO:0000259" key="15">
    <source>
        <dbReference type="PROSITE" id="PS50011"/>
    </source>
</evidence>
<evidence type="ECO:0000313" key="16">
    <source>
        <dbReference type="EMBL" id="KAK9879469.1"/>
    </source>
</evidence>
<keyword evidence="4 10" id="KW-0547">Nucleotide-binding</keyword>
<evidence type="ECO:0000256" key="4">
    <source>
        <dbReference type="ARBA" id="ARBA00022741"/>
    </source>
</evidence>
<dbReference type="AlphaFoldDB" id="A0AAW1U949"/>
<dbReference type="SUPFAM" id="SSF56112">
    <property type="entry name" value="Protein kinase-like (PK-like)"/>
    <property type="match status" value="1"/>
</dbReference>
<dbReference type="GO" id="GO:0032506">
    <property type="term" value="P:cytokinetic process"/>
    <property type="evidence" value="ECO:0007669"/>
    <property type="project" value="UniProtKB-ARBA"/>
</dbReference>
<evidence type="ECO:0000313" key="17">
    <source>
        <dbReference type="Proteomes" id="UP001431783"/>
    </source>
</evidence>
<accession>A0AAW1U949</accession>
<dbReference type="Gene3D" id="1.10.510.10">
    <property type="entry name" value="Transferase(Phosphotransferase) domain 1"/>
    <property type="match status" value="1"/>
</dbReference>
<reference evidence="16 17" key="1">
    <citation type="submission" date="2023-03" db="EMBL/GenBank/DDBJ databases">
        <title>Genome insight into feeding habits of ladybird beetles.</title>
        <authorList>
            <person name="Li H.-S."/>
            <person name="Huang Y.-H."/>
            <person name="Pang H."/>
        </authorList>
    </citation>
    <scope>NUCLEOTIDE SEQUENCE [LARGE SCALE GENOMIC DNA]</scope>
    <source>
        <strain evidence="16">SYSU_2023b</strain>
        <tissue evidence="16">Whole body</tissue>
    </source>
</reference>
<feature type="binding site" evidence="10">
    <location>
        <begin position="182"/>
        <end position="183"/>
    </location>
    <ligand>
        <name>ATP</name>
        <dbReference type="ChEBI" id="CHEBI:30616"/>
    </ligand>
</feature>
<dbReference type="Pfam" id="PF00069">
    <property type="entry name" value="Pkinase"/>
    <property type="match status" value="1"/>
</dbReference>
<dbReference type="CDD" id="cd14007">
    <property type="entry name" value="STKc_Aurora"/>
    <property type="match status" value="1"/>
</dbReference>
<name>A0AAW1U949_9CUCU</name>
<evidence type="ECO:0000256" key="11">
    <source>
        <dbReference type="PIRSR" id="PIRSR630616-3"/>
    </source>
</evidence>
<evidence type="ECO:0000256" key="7">
    <source>
        <dbReference type="ARBA" id="ARBA00047899"/>
    </source>
</evidence>
<feature type="cross-link" description="Glycyl lysine isopeptide (Lys-Gly) (interchain with G-Cter in SUMO2)" evidence="11">
    <location>
        <position position="180"/>
    </location>
</feature>
<comment type="catalytic activity">
    <reaction evidence="7 14">
        <text>L-threonyl-[protein] + ATP = O-phospho-L-threonyl-[protein] + ADP + H(+)</text>
        <dbReference type="Rhea" id="RHEA:46608"/>
        <dbReference type="Rhea" id="RHEA-COMP:11060"/>
        <dbReference type="Rhea" id="RHEA-COMP:11605"/>
        <dbReference type="ChEBI" id="CHEBI:15378"/>
        <dbReference type="ChEBI" id="CHEBI:30013"/>
        <dbReference type="ChEBI" id="CHEBI:30616"/>
        <dbReference type="ChEBI" id="CHEBI:61977"/>
        <dbReference type="ChEBI" id="CHEBI:456216"/>
        <dbReference type="EC" id="2.7.11.1"/>
    </reaction>
</comment>
<evidence type="ECO:0000256" key="3">
    <source>
        <dbReference type="ARBA" id="ARBA00022679"/>
    </source>
</evidence>
<dbReference type="GO" id="GO:0030496">
    <property type="term" value="C:midbody"/>
    <property type="evidence" value="ECO:0007669"/>
    <property type="project" value="UniProtKB-SubCell"/>
</dbReference>
<comment type="similarity">
    <text evidence="14">Belongs to the protein kinase superfamily. Ser/Thr protein kinase family. Aurora subfamily.</text>
</comment>
<dbReference type="Proteomes" id="UP001431783">
    <property type="component" value="Unassembled WGS sequence"/>
</dbReference>
<comment type="subcellular location">
    <subcellularLocation>
        <location evidence="1">Midbody</location>
    </subcellularLocation>
</comment>
<dbReference type="SMART" id="SM00220">
    <property type="entry name" value="S_TKc"/>
    <property type="match status" value="1"/>
</dbReference>
<gene>
    <name evidence="16" type="ORF">WA026_006538</name>
</gene>
<dbReference type="InterPro" id="IPR030616">
    <property type="entry name" value="Aur-like"/>
</dbReference>
<proteinExistence type="inferred from homology"/>
<dbReference type="FunFam" id="3.30.200.20:FF:000042">
    <property type="entry name" value="Aurora kinase A"/>
    <property type="match status" value="1"/>
</dbReference>
<keyword evidence="17" id="KW-1185">Reference proteome</keyword>
<sequence length="309" mass="35628">MSERDNVKLLKSIGCYSSDLQESEITRCAELARKMKSHQCYGNPDYVWSLDDFELGYRLGRGKFGRVFLAREKKTGYLVAMKTLLKREIVKGHVETQTLREIEIQSHLKHPNILQMLCWFHDDYRIYLVLEYAGEGELYGHLQKAPDGHFDEHLSAKYTYQVADALDYCHQNDVIHRDIKPENLLLTINGDVKLADFGWSVHAPKSKRTTMCGTLDYLPPEMLSGKSYGHYVDLWCLGVLCYEFLVGNPPFESSGTEETYEKIRKVDVHFPSHVPDGAKDLIMKLLVINGNNRISLKQVMTHPWILKNK</sequence>
<keyword evidence="2 13" id="KW-0723">Serine/threonine-protein kinase</keyword>
<keyword evidence="5 14" id="KW-0418">Kinase</keyword>
<dbReference type="InterPro" id="IPR017441">
    <property type="entry name" value="Protein_kinase_ATP_BS"/>
</dbReference>
<dbReference type="PIRSF" id="PIRSF000654">
    <property type="entry name" value="Integrin-linked_kinase"/>
    <property type="match status" value="1"/>
</dbReference>
<dbReference type="GO" id="GO:0005524">
    <property type="term" value="F:ATP binding"/>
    <property type="evidence" value="ECO:0007669"/>
    <property type="project" value="UniProtKB-UniRule"/>
</dbReference>
<evidence type="ECO:0000256" key="6">
    <source>
        <dbReference type="ARBA" id="ARBA00022840"/>
    </source>
</evidence>
<evidence type="ECO:0000256" key="13">
    <source>
        <dbReference type="RuleBase" id="RU000304"/>
    </source>
</evidence>
<feature type="domain" description="Protein kinase" evidence="15">
    <location>
        <begin position="53"/>
        <end position="305"/>
    </location>
</feature>
<organism evidence="16 17">
    <name type="scientific">Henosepilachna vigintioctopunctata</name>
    <dbReference type="NCBI Taxonomy" id="420089"/>
    <lineage>
        <taxon>Eukaryota</taxon>
        <taxon>Metazoa</taxon>
        <taxon>Ecdysozoa</taxon>
        <taxon>Arthropoda</taxon>
        <taxon>Hexapoda</taxon>
        <taxon>Insecta</taxon>
        <taxon>Pterygota</taxon>
        <taxon>Neoptera</taxon>
        <taxon>Endopterygota</taxon>
        <taxon>Coleoptera</taxon>
        <taxon>Polyphaga</taxon>
        <taxon>Cucujiformia</taxon>
        <taxon>Coccinelloidea</taxon>
        <taxon>Coccinellidae</taxon>
        <taxon>Epilachninae</taxon>
        <taxon>Epilachnini</taxon>
        <taxon>Henosepilachna</taxon>
    </lineage>
</organism>
<evidence type="ECO:0000256" key="8">
    <source>
        <dbReference type="ARBA" id="ARBA00048679"/>
    </source>
</evidence>
<evidence type="ECO:0000256" key="9">
    <source>
        <dbReference type="PIRSR" id="PIRSR630616-1"/>
    </source>
</evidence>
<feature type="active site" description="Proton acceptor" evidence="9">
    <location>
        <position position="178"/>
    </location>
</feature>
<dbReference type="InterPro" id="IPR000719">
    <property type="entry name" value="Prot_kinase_dom"/>
</dbReference>
<keyword evidence="3 14" id="KW-0808">Transferase</keyword>
<dbReference type="EMBL" id="JARQZJ010000062">
    <property type="protein sequence ID" value="KAK9879469.1"/>
    <property type="molecule type" value="Genomic_DNA"/>
</dbReference>
<dbReference type="PROSITE" id="PS00108">
    <property type="entry name" value="PROTEIN_KINASE_ST"/>
    <property type="match status" value="1"/>
</dbReference>
<dbReference type="GO" id="GO:0006325">
    <property type="term" value="P:chromatin organization"/>
    <property type="evidence" value="ECO:0007669"/>
    <property type="project" value="UniProtKB-ARBA"/>
</dbReference>
<protein>
    <recommendedName>
        <fullName evidence="14">Aurora kinase</fullName>
        <ecNumber evidence="14">2.7.11.1</ecNumber>
    </recommendedName>
</protein>
<evidence type="ECO:0000256" key="2">
    <source>
        <dbReference type="ARBA" id="ARBA00022527"/>
    </source>
</evidence>
<dbReference type="GO" id="GO:0030261">
    <property type="term" value="P:chromosome condensation"/>
    <property type="evidence" value="ECO:0007669"/>
    <property type="project" value="UniProtKB-ARBA"/>
</dbReference>
<dbReference type="PANTHER" id="PTHR24350">
    <property type="entry name" value="SERINE/THREONINE-PROTEIN KINASE IAL-RELATED"/>
    <property type="match status" value="1"/>
</dbReference>
<keyword evidence="6 10" id="KW-0067">ATP-binding</keyword>
<comment type="catalytic activity">
    <reaction evidence="8 14">
        <text>L-seryl-[protein] + ATP = O-phospho-L-seryl-[protein] + ADP + H(+)</text>
        <dbReference type="Rhea" id="RHEA:17989"/>
        <dbReference type="Rhea" id="RHEA-COMP:9863"/>
        <dbReference type="Rhea" id="RHEA-COMP:11604"/>
        <dbReference type="ChEBI" id="CHEBI:15378"/>
        <dbReference type="ChEBI" id="CHEBI:29999"/>
        <dbReference type="ChEBI" id="CHEBI:30616"/>
        <dbReference type="ChEBI" id="CHEBI:83421"/>
        <dbReference type="ChEBI" id="CHEBI:456216"/>
        <dbReference type="EC" id="2.7.11.1"/>
    </reaction>
</comment>
<evidence type="ECO:0000256" key="1">
    <source>
        <dbReference type="ARBA" id="ARBA00004214"/>
    </source>
</evidence>
<feature type="binding site" evidence="10">
    <location>
        <position position="196"/>
    </location>
    <ligand>
        <name>ATP</name>
        <dbReference type="ChEBI" id="CHEBI:30616"/>
    </ligand>
</feature>
<comment type="caution">
    <text evidence="16">The sequence shown here is derived from an EMBL/GenBank/DDBJ whole genome shotgun (WGS) entry which is preliminary data.</text>
</comment>
<dbReference type="PROSITE" id="PS50011">
    <property type="entry name" value="PROTEIN_KINASE_DOM"/>
    <property type="match status" value="1"/>
</dbReference>
<evidence type="ECO:0000256" key="10">
    <source>
        <dbReference type="PIRSR" id="PIRSR630616-2"/>
    </source>
</evidence>
<dbReference type="GO" id="GO:0000070">
    <property type="term" value="P:mitotic sister chromatid segregation"/>
    <property type="evidence" value="ECO:0007669"/>
    <property type="project" value="UniProtKB-ARBA"/>
</dbReference>
<evidence type="ECO:0000256" key="14">
    <source>
        <dbReference type="RuleBase" id="RU367134"/>
    </source>
</evidence>
<dbReference type="EC" id="2.7.11.1" evidence="14"/>
<dbReference type="PROSITE" id="PS00107">
    <property type="entry name" value="PROTEIN_KINASE_ATP"/>
    <property type="match status" value="1"/>
</dbReference>
<feature type="binding site" evidence="10 12">
    <location>
        <position position="82"/>
    </location>
    <ligand>
        <name>ATP</name>
        <dbReference type="ChEBI" id="CHEBI:30616"/>
    </ligand>
</feature>